<evidence type="ECO:0000313" key="1">
    <source>
        <dbReference type="EMBL" id="VHO06376.1"/>
    </source>
</evidence>
<dbReference type="AlphaFoldDB" id="A0A486XX47"/>
<sequence length="143" mass="16550">MNPYYQVFCGEVDFQTEPPCHRTDITAFRLRIGEEGVNAIFAVSVALHQQDAEEDKVLVDTTVQEKAITYPTDTKLAIKIINRLNKLAKKHGIKQRRTYVTEVKQLRLQCRHFRHPKLRGKARRALKRLRTIAGAVTIVKQRK</sequence>
<protein>
    <submittedName>
        <fullName evidence="1">Mobile element protein</fullName>
    </submittedName>
</protein>
<name>A0A486XX47_9GAMM</name>
<gene>
    <name evidence="1" type="ORF">BAL341_3400</name>
</gene>
<dbReference type="PANTHER" id="PTHR33803">
    <property type="entry name" value="IS1478 TRANSPOSASE"/>
    <property type="match status" value="1"/>
</dbReference>
<dbReference type="PANTHER" id="PTHR33803:SF3">
    <property type="entry name" value="BLL1974 PROTEIN"/>
    <property type="match status" value="1"/>
</dbReference>
<proteinExistence type="predicted"/>
<reference evidence="1" key="1">
    <citation type="submission" date="2019-04" db="EMBL/GenBank/DDBJ databases">
        <authorList>
            <person name="Brambilla D."/>
        </authorList>
    </citation>
    <scope>NUCLEOTIDE SEQUENCE</scope>
    <source>
        <strain evidence="1">BAL1</strain>
    </source>
</reference>
<dbReference type="EMBL" id="CAAJGR010000032">
    <property type="protein sequence ID" value="VHO06376.1"/>
    <property type="molecule type" value="Genomic_DNA"/>
</dbReference>
<accession>A0A486XX47</accession>
<organism evidence="1">
    <name type="scientific">Rheinheimera sp. BAL341</name>
    <dbReference type="NCBI Taxonomy" id="1708203"/>
    <lineage>
        <taxon>Bacteria</taxon>
        <taxon>Pseudomonadati</taxon>
        <taxon>Pseudomonadota</taxon>
        <taxon>Gammaproteobacteria</taxon>
        <taxon>Chromatiales</taxon>
        <taxon>Chromatiaceae</taxon>
        <taxon>Rheinheimera</taxon>
    </lineage>
</organism>